<feature type="region of interest" description="Disordered" evidence="1">
    <location>
        <begin position="217"/>
        <end position="258"/>
    </location>
</feature>
<dbReference type="Pfam" id="PF19448">
    <property type="entry name" value="DUF5986"/>
    <property type="match status" value="1"/>
</dbReference>
<proteinExistence type="predicted"/>
<feature type="compositionally biased region" description="Basic and acidic residues" evidence="1">
    <location>
        <begin position="234"/>
        <end position="258"/>
    </location>
</feature>
<protein>
    <submittedName>
        <fullName evidence="2">Uncharacterized protein</fullName>
    </submittedName>
</protein>
<dbReference type="AlphaFoldDB" id="A0A6L9ERX9"/>
<evidence type="ECO:0000313" key="2">
    <source>
        <dbReference type="EMBL" id="NAS19406.1"/>
    </source>
</evidence>
<dbReference type="EMBL" id="WOFV02000072">
    <property type="protein sequence ID" value="NAS19406.1"/>
    <property type="molecule type" value="Genomic_DNA"/>
</dbReference>
<sequence length="258" mass="30090">MKHIEFLNNVPEKFKKDVIESLQNAIGDDIKLDVKINELDTDNGNPMRIWDFINRNIGKRFSKDDFIVTGITKRGSWKMKFIFDKKLGILYTLMREERFESVRKEVSKRKTIHYSQALAETFNKGLVAKEEQLCLFKDQNYYDSDKVNEIVSKIINDLSIPENIIKNHAMILFKGNNYELESIRCCIVNSNLSIVQDDDWSNYIEFNESTIMDVVETPEAKNENPSNGLKLKQKAKDKIGQKRLPERKEKETGLKTTK</sequence>
<organism evidence="2 3">
    <name type="scientific">Clostridium butyricum</name>
    <dbReference type="NCBI Taxonomy" id="1492"/>
    <lineage>
        <taxon>Bacteria</taxon>
        <taxon>Bacillati</taxon>
        <taxon>Bacillota</taxon>
        <taxon>Clostridia</taxon>
        <taxon>Eubacteriales</taxon>
        <taxon>Clostridiaceae</taxon>
        <taxon>Clostridium</taxon>
    </lineage>
</organism>
<dbReference type="InterPro" id="IPR046028">
    <property type="entry name" value="DUF5986"/>
</dbReference>
<dbReference type="RefSeq" id="WP_124230470.1">
    <property type="nucleotide sequence ID" value="NZ_RQKF01000032.1"/>
</dbReference>
<name>A0A6L9ERX9_CLOBU</name>
<comment type="caution">
    <text evidence="2">The sequence shown here is derived from an EMBL/GenBank/DDBJ whole genome shotgun (WGS) entry which is preliminary data.</text>
</comment>
<evidence type="ECO:0000313" key="3">
    <source>
        <dbReference type="Proteomes" id="UP000474042"/>
    </source>
</evidence>
<reference evidence="2 3" key="1">
    <citation type="submission" date="2020-01" db="EMBL/GenBank/DDBJ databases">
        <title>Genome sequence of a 1,3-propanediol producer, Clostridium butyricum S3.</title>
        <authorList>
            <person name="Zhou J."/>
        </authorList>
    </citation>
    <scope>NUCLEOTIDE SEQUENCE [LARGE SCALE GENOMIC DNA]</scope>
    <source>
        <strain evidence="2 3">S3</strain>
    </source>
</reference>
<evidence type="ECO:0000256" key="1">
    <source>
        <dbReference type="SAM" id="MobiDB-lite"/>
    </source>
</evidence>
<accession>A0A6L9ERX9</accession>
<gene>
    <name evidence="2" type="ORF">GND98_016485</name>
</gene>
<dbReference type="Proteomes" id="UP000474042">
    <property type="component" value="Unassembled WGS sequence"/>
</dbReference>